<feature type="domain" description="Integrase catalytic" evidence="3">
    <location>
        <begin position="332"/>
        <end position="496"/>
    </location>
</feature>
<comment type="caution">
    <text evidence="4">The sequence shown here is derived from an EMBL/GenBank/DDBJ whole genome shotgun (WGS) entry which is preliminary data.</text>
</comment>
<gene>
    <name evidence="4" type="ORF">ACEN37_01745</name>
</gene>
<evidence type="ECO:0000256" key="2">
    <source>
        <dbReference type="SAM" id="Coils"/>
    </source>
</evidence>
<dbReference type="Gene3D" id="3.30.420.10">
    <property type="entry name" value="Ribonuclease H-like superfamily/Ribonuclease H"/>
    <property type="match status" value="1"/>
</dbReference>
<reference evidence="4 5" key="1">
    <citation type="submission" date="2024-08" db="EMBL/GenBank/DDBJ databases">
        <authorList>
            <person name="Arias E."/>
        </authorList>
    </citation>
    <scope>NUCLEOTIDE SEQUENCE [LARGE SCALE GENOMIC DNA]</scope>
    <source>
        <strain evidence="4 5">FAM 24106</strain>
    </source>
</reference>
<dbReference type="InterPro" id="IPR001584">
    <property type="entry name" value="Integrase_cat-core"/>
</dbReference>
<dbReference type="PROSITE" id="PS50994">
    <property type="entry name" value="INTEGRASE"/>
    <property type="match status" value="1"/>
</dbReference>
<name>A0ABW8ULV2_9LACT</name>
<evidence type="ECO:0000313" key="4">
    <source>
        <dbReference type="EMBL" id="MFL2101968.1"/>
    </source>
</evidence>
<evidence type="ECO:0000259" key="3">
    <source>
        <dbReference type="PROSITE" id="PS50994"/>
    </source>
</evidence>
<dbReference type="RefSeq" id="WP_407142242.1">
    <property type="nucleotide sequence ID" value="NZ_JBGQQI010000011.1"/>
</dbReference>
<keyword evidence="5" id="KW-1185">Reference proteome</keyword>
<dbReference type="EMBL" id="JBGQQK010000003">
    <property type="protein sequence ID" value="MFL2101968.1"/>
    <property type="molecule type" value="Genomic_DNA"/>
</dbReference>
<dbReference type="SUPFAM" id="SSF48295">
    <property type="entry name" value="TrpR-like"/>
    <property type="match status" value="1"/>
</dbReference>
<dbReference type="PANTHER" id="PTHR46889:SF4">
    <property type="entry name" value="TRANSPOSASE INSO FOR INSERTION SEQUENCE ELEMENT IS911B-RELATED"/>
    <property type="match status" value="1"/>
</dbReference>
<dbReference type="InterPro" id="IPR036397">
    <property type="entry name" value="RNaseH_sf"/>
</dbReference>
<dbReference type="Pfam" id="PF00665">
    <property type="entry name" value="rve"/>
    <property type="match status" value="1"/>
</dbReference>
<dbReference type="SUPFAM" id="SSF53098">
    <property type="entry name" value="Ribonuclease H-like"/>
    <property type="match status" value="1"/>
</dbReference>
<dbReference type="SUPFAM" id="SSF46689">
    <property type="entry name" value="Homeodomain-like"/>
    <property type="match status" value="2"/>
</dbReference>
<organism evidence="4 5">
    <name type="scientific">Marinilactibacillus psychrotolerans</name>
    <dbReference type="NCBI Taxonomy" id="191770"/>
    <lineage>
        <taxon>Bacteria</taxon>
        <taxon>Bacillati</taxon>
        <taxon>Bacillota</taxon>
        <taxon>Bacilli</taxon>
        <taxon>Lactobacillales</taxon>
        <taxon>Carnobacteriaceae</taxon>
        <taxon>Marinilactibacillus</taxon>
    </lineage>
</organism>
<dbReference type="InterPro" id="IPR009057">
    <property type="entry name" value="Homeodomain-like_sf"/>
</dbReference>
<dbReference type="PANTHER" id="PTHR46889">
    <property type="entry name" value="TRANSPOSASE INSF FOR INSERTION SEQUENCE IS3B-RELATED"/>
    <property type="match status" value="1"/>
</dbReference>
<dbReference type="InterPro" id="IPR050900">
    <property type="entry name" value="Transposase_IS3/IS150/IS904"/>
</dbReference>
<dbReference type="InterPro" id="IPR048020">
    <property type="entry name" value="Transpos_IS3"/>
</dbReference>
<dbReference type="Pfam" id="PF13276">
    <property type="entry name" value="HTH_21"/>
    <property type="match status" value="1"/>
</dbReference>
<feature type="coiled-coil region" evidence="2">
    <location>
        <begin position="160"/>
        <end position="187"/>
    </location>
</feature>
<proteinExistence type="predicted"/>
<dbReference type="InterPro" id="IPR025948">
    <property type="entry name" value="HTH-like_dom"/>
</dbReference>
<sequence length="499" mass="58438">MYSYEERMKAVQLYIKYEHSLASVIQELGYPSPKALYKWFKEYEKNGDLPKTSKRRHQFTHEEKQFAVDHYIEFGRNYSRTVRMLGYPDRNLLSDWCKELAPEARKIRRSKLNYSQEQKKEAVIHLVSRKIAERLQVTRKTLYDWKQELIGEELPLNMSKISNNQDTEKLKDEVDNLKRQVYQLHMEKDILEKSAELIKKDIGINPKNLSNKKKARVIDALSETYPLKDLLKSLNVAKSSYFYHRSQLKQSDKYSGLRVLVKEIFTENQAIYGYRQIHSELKNRKIIVSEKVVRRLMKEEKLTVRFVSKKKYNSYAGEIVPATPNVIERDFTAEAPNEKWLTDITEFRIPAGKVYLSPIIDCFDGIVVSWSISTQPNAELVNSMLDQALSSLAPNEKPIVHSDRGAHYRWPGWLERIETNGLIQSMSKKGCSPDNAACEGFFGRLKNEFFYGISWKKSTIDDFIHLLDRYIHWYNNKRIKQSLGGISPLQYRKQLGLIA</sequence>
<dbReference type="InterPro" id="IPR010921">
    <property type="entry name" value="Trp_repressor/repl_initiator"/>
</dbReference>
<comment type="function">
    <text evidence="1">Involved in the transposition of the insertion sequence.</text>
</comment>
<protein>
    <submittedName>
        <fullName evidence="4">IS3 family transposase</fullName>
    </submittedName>
</protein>
<dbReference type="Proteomes" id="UP001625374">
    <property type="component" value="Unassembled WGS sequence"/>
</dbReference>
<dbReference type="Pfam" id="PF13333">
    <property type="entry name" value="rve_2"/>
    <property type="match status" value="1"/>
</dbReference>
<keyword evidence="2" id="KW-0175">Coiled coil</keyword>
<dbReference type="InterPro" id="IPR012337">
    <property type="entry name" value="RNaseH-like_sf"/>
</dbReference>
<evidence type="ECO:0000256" key="1">
    <source>
        <dbReference type="ARBA" id="ARBA00002286"/>
    </source>
</evidence>
<evidence type="ECO:0000313" key="5">
    <source>
        <dbReference type="Proteomes" id="UP001625374"/>
    </source>
</evidence>
<dbReference type="NCBIfam" id="NF033516">
    <property type="entry name" value="transpos_IS3"/>
    <property type="match status" value="1"/>
</dbReference>
<accession>A0ABW8ULV2</accession>